<evidence type="ECO:0000313" key="3">
    <source>
        <dbReference type="Proteomes" id="UP000216300"/>
    </source>
</evidence>
<dbReference type="GO" id="GO:0008703">
    <property type="term" value="F:5-amino-6-(5-phosphoribosylamino)uracil reductase activity"/>
    <property type="evidence" value="ECO:0007669"/>
    <property type="project" value="InterPro"/>
</dbReference>
<reference evidence="2 3" key="1">
    <citation type="submission" date="2017-07" db="EMBL/GenBank/DDBJ databases">
        <title>Draft whole genome sequences of clinical Proprionibacteriaceae strains.</title>
        <authorList>
            <person name="Bernier A.-M."/>
            <person name="Bernard K."/>
            <person name="Domingo M.-C."/>
        </authorList>
    </citation>
    <scope>NUCLEOTIDE SEQUENCE [LARGE SCALE GENOMIC DNA]</scope>
    <source>
        <strain evidence="2 3">NML 150081</strain>
    </source>
</reference>
<dbReference type="InterPro" id="IPR002734">
    <property type="entry name" value="RibDG_C"/>
</dbReference>
<dbReference type="InterPro" id="IPR024072">
    <property type="entry name" value="DHFR-like_dom_sf"/>
</dbReference>
<protein>
    <recommendedName>
        <fullName evidence="1">Bacterial bifunctional deaminase-reductase C-terminal domain-containing protein</fullName>
    </recommendedName>
</protein>
<evidence type="ECO:0000313" key="2">
    <source>
        <dbReference type="EMBL" id="OYN90848.1"/>
    </source>
</evidence>
<dbReference type="RefSeq" id="WP_094453128.1">
    <property type="nucleotide sequence ID" value="NZ_NMVJ01000006.1"/>
</dbReference>
<dbReference type="GO" id="GO:0009231">
    <property type="term" value="P:riboflavin biosynthetic process"/>
    <property type="evidence" value="ECO:0007669"/>
    <property type="project" value="InterPro"/>
</dbReference>
<name>A0A255EH28_9ACTN</name>
<evidence type="ECO:0000259" key="1">
    <source>
        <dbReference type="Pfam" id="PF01872"/>
    </source>
</evidence>
<accession>A0A255EH28</accession>
<dbReference type="PANTHER" id="PTHR38011:SF11">
    <property type="entry name" value="2,5-DIAMINO-6-RIBOSYLAMINO-4(3H)-PYRIMIDINONE 5'-PHOSPHATE REDUCTASE"/>
    <property type="match status" value="1"/>
</dbReference>
<sequence>MSRKVIANVVVTIDGRITGPGGAADMSVIAPHGVSEQARDRLLEMTRATTAVVGRKNHEGFAGWWPQVASMPQADPRDQVFSRWLTSVPTVVFSTTTTEASLPNATVVDEDPAAVITRLKAEGDGDIRVLSSISIIRALLAADLVDRLELTIAPEIIGAGGAPLFDESPRSSWQIVDHVASDSGAIMLTLDRTPAPDRAAAEMTELPVRRVLRVREVVESERLTDFQGRAFGAIWQTLAAAGSASAEHPYLRCHQETATTMDVEVGVPVDDVDYQGPAEVGSLPGGPALVHTHVGSHASLGEAYAVLAAADTGELVPAGAPWEVYQWCDLSTELDPTSWPMPEEWRTLLVQPLQQDGSEG</sequence>
<dbReference type="Gene3D" id="3.40.430.10">
    <property type="entry name" value="Dihydrofolate Reductase, subunit A"/>
    <property type="match status" value="1"/>
</dbReference>
<dbReference type="SUPFAM" id="SSF53597">
    <property type="entry name" value="Dihydrofolate reductase-like"/>
    <property type="match status" value="1"/>
</dbReference>
<dbReference type="InterPro" id="IPR050765">
    <property type="entry name" value="Riboflavin_Biosynth_HTPR"/>
</dbReference>
<organism evidence="2 3">
    <name type="scientific">Parenemella sanctibonifatiensis</name>
    <dbReference type="NCBI Taxonomy" id="2016505"/>
    <lineage>
        <taxon>Bacteria</taxon>
        <taxon>Bacillati</taxon>
        <taxon>Actinomycetota</taxon>
        <taxon>Actinomycetes</taxon>
        <taxon>Propionibacteriales</taxon>
        <taxon>Propionibacteriaceae</taxon>
        <taxon>Parenemella</taxon>
    </lineage>
</organism>
<dbReference type="OrthoDB" id="8419056at2"/>
<feature type="domain" description="Bacterial bifunctional deaminase-reductase C-terminal" evidence="1">
    <location>
        <begin position="3"/>
        <end position="185"/>
    </location>
</feature>
<dbReference type="InterPro" id="IPR011256">
    <property type="entry name" value="Reg_factor_effector_dom_sf"/>
</dbReference>
<dbReference type="Proteomes" id="UP000216300">
    <property type="component" value="Unassembled WGS sequence"/>
</dbReference>
<keyword evidence="3" id="KW-1185">Reference proteome</keyword>
<dbReference type="PANTHER" id="PTHR38011">
    <property type="entry name" value="DIHYDROFOLATE REDUCTASE FAMILY PROTEIN (AFU_ORTHOLOGUE AFUA_8G06820)"/>
    <property type="match status" value="1"/>
</dbReference>
<proteinExistence type="predicted"/>
<dbReference type="Pfam" id="PF01872">
    <property type="entry name" value="RibD_C"/>
    <property type="match status" value="1"/>
</dbReference>
<dbReference type="Gene3D" id="3.20.80.10">
    <property type="entry name" value="Regulatory factor, effector binding domain"/>
    <property type="match status" value="1"/>
</dbReference>
<comment type="caution">
    <text evidence="2">The sequence shown here is derived from an EMBL/GenBank/DDBJ whole genome shotgun (WGS) entry which is preliminary data.</text>
</comment>
<dbReference type="EMBL" id="NMVJ01000006">
    <property type="protein sequence ID" value="OYN90848.1"/>
    <property type="molecule type" value="Genomic_DNA"/>
</dbReference>
<dbReference type="AlphaFoldDB" id="A0A255EH28"/>
<gene>
    <name evidence="2" type="ORF">CGZ91_04940</name>
</gene>
<dbReference type="SUPFAM" id="SSF55136">
    <property type="entry name" value="Probable bacterial effector-binding domain"/>
    <property type="match status" value="1"/>
</dbReference>